<proteinExistence type="predicted"/>
<keyword evidence="2" id="KW-1185">Reference proteome</keyword>
<dbReference type="AlphaFoldDB" id="A0AAD9VVP6"/>
<reference evidence="1" key="1">
    <citation type="submission" date="2021-08" db="EMBL/GenBank/DDBJ databases">
        <authorList>
            <person name="Misof B."/>
            <person name="Oliver O."/>
            <person name="Podsiadlowski L."/>
            <person name="Donath A."/>
            <person name="Peters R."/>
            <person name="Mayer C."/>
            <person name="Rust J."/>
            <person name="Gunkel S."/>
            <person name="Lesny P."/>
            <person name="Martin S."/>
            <person name="Oeyen J.P."/>
            <person name="Petersen M."/>
            <person name="Panagiotis P."/>
            <person name="Wilbrandt J."/>
            <person name="Tanja T."/>
        </authorList>
    </citation>
    <scope>NUCLEOTIDE SEQUENCE</scope>
    <source>
        <strain evidence="1">GBR_01_08_01A</strain>
        <tissue evidence="1">Thorax + abdomen</tissue>
    </source>
</reference>
<protein>
    <submittedName>
        <fullName evidence="1">Uncharacterized protein</fullName>
    </submittedName>
</protein>
<gene>
    <name evidence="1" type="ORF">KPH14_003793</name>
</gene>
<evidence type="ECO:0000313" key="1">
    <source>
        <dbReference type="EMBL" id="KAK2587675.1"/>
    </source>
</evidence>
<sequence>MMTLAIAFITKWQPYLLFNFLLVSWNTCNLNILELDTQIQQNLSGLTRPRHACDLILWRRCYNLAVLLQRSQKIRILKIE</sequence>
<reference evidence="1" key="2">
    <citation type="journal article" date="2023" name="Commun. Biol.">
        <title>Intrasexual cuticular hydrocarbon dimorphism in a wasp sheds light on hydrocarbon biosynthesis genes in Hymenoptera.</title>
        <authorList>
            <person name="Moris V.C."/>
            <person name="Podsiadlowski L."/>
            <person name="Martin S."/>
            <person name="Oeyen J.P."/>
            <person name="Donath A."/>
            <person name="Petersen M."/>
            <person name="Wilbrandt J."/>
            <person name="Misof B."/>
            <person name="Liedtke D."/>
            <person name="Thamm M."/>
            <person name="Scheiner R."/>
            <person name="Schmitt T."/>
            <person name="Niehuis O."/>
        </authorList>
    </citation>
    <scope>NUCLEOTIDE SEQUENCE</scope>
    <source>
        <strain evidence="1">GBR_01_08_01A</strain>
    </source>
</reference>
<dbReference type="EMBL" id="JAIFRP010000006">
    <property type="protein sequence ID" value="KAK2587675.1"/>
    <property type="molecule type" value="Genomic_DNA"/>
</dbReference>
<accession>A0AAD9VVP6</accession>
<organism evidence="1 2">
    <name type="scientific">Odynerus spinipes</name>
    <dbReference type="NCBI Taxonomy" id="1348599"/>
    <lineage>
        <taxon>Eukaryota</taxon>
        <taxon>Metazoa</taxon>
        <taxon>Ecdysozoa</taxon>
        <taxon>Arthropoda</taxon>
        <taxon>Hexapoda</taxon>
        <taxon>Insecta</taxon>
        <taxon>Pterygota</taxon>
        <taxon>Neoptera</taxon>
        <taxon>Endopterygota</taxon>
        <taxon>Hymenoptera</taxon>
        <taxon>Apocrita</taxon>
        <taxon>Aculeata</taxon>
        <taxon>Vespoidea</taxon>
        <taxon>Vespidae</taxon>
        <taxon>Eumeninae</taxon>
        <taxon>Odynerus</taxon>
    </lineage>
</organism>
<evidence type="ECO:0000313" key="2">
    <source>
        <dbReference type="Proteomes" id="UP001258017"/>
    </source>
</evidence>
<dbReference type="Proteomes" id="UP001258017">
    <property type="component" value="Unassembled WGS sequence"/>
</dbReference>
<name>A0AAD9VVP6_9HYME</name>
<comment type="caution">
    <text evidence="1">The sequence shown here is derived from an EMBL/GenBank/DDBJ whole genome shotgun (WGS) entry which is preliminary data.</text>
</comment>